<dbReference type="InterPro" id="IPR018389">
    <property type="entry name" value="DctP_fam"/>
</dbReference>
<dbReference type="Gene3D" id="3.40.50.2300">
    <property type="match status" value="2"/>
</dbReference>
<dbReference type="InterPro" id="IPR051010">
    <property type="entry name" value="BCAA_transport"/>
</dbReference>
<reference evidence="4 5" key="1">
    <citation type="submission" date="2024-05" db="EMBL/GenBank/DDBJ databases">
        <authorList>
            <consortium name="Candidatus Magnetaquicoccaceae bacterium FCR-1 genome sequencing consortium"/>
            <person name="Shimoshige H."/>
            <person name="Shimamura S."/>
            <person name="Taoka A."/>
            <person name="Kobayashi H."/>
            <person name="Maekawa T."/>
        </authorList>
    </citation>
    <scope>NUCLEOTIDE SEQUENCE [LARGE SCALE GENOMIC DNA]</scope>
    <source>
        <strain evidence="4 5">FCR-1</strain>
    </source>
</reference>
<gene>
    <name evidence="4" type="ORF">SIID45300_00934</name>
</gene>
<dbReference type="Pfam" id="PF13458">
    <property type="entry name" value="Peripla_BP_6"/>
    <property type="match status" value="1"/>
</dbReference>
<dbReference type="Pfam" id="PF03480">
    <property type="entry name" value="DctP"/>
    <property type="match status" value="1"/>
</dbReference>
<comment type="similarity">
    <text evidence="1">Belongs to the leucine-binding protein family.</text>
</comment>
<name>A0ABQ0C6W0_9PROT</name>
<dbReference type="Gene3D" id="3.40.190.170">
    <property type="entry name" value="Bacterial extracellular solute-binding protein, family 7"/>
    <property type="match status" value="1"/>
</dbReference>
<dbReference type="Proteomes" id="UP001628193">
    <property type="component" value="Unassembled WGS sequence"/>
</dbReference>
<dbReference type="NCBIfam" id="NF037995">
    <property type="entry name" value="TRAP_S1"/>
    <property type="match status" value="1"/>
</dbReference>
<keyword evidence="5" id="KW-1185">Reference proteome</keyword>
<dbReference type="InterPro" id="IPR028082">
    <property type="entry name" value="Peripla_BP_I"/>
</dbReference>
<evidence type="ECO:0000256" key="1">
    <source>
        <dbReference type="ARBA" id="ARBA00010062"/>
    </source>
</evidence>
<evidence type="ECO:0000256" key="2">
    <source>
        <dbReference type="ARBA" id="ARBA00022729"/>
    </source>
</evidence>
<organism evidence="4 5">
    <name type="scientific">Candidatus Magnetaquiglobus chichijimensis</name>
    <dbReference type="NCBI Taxonomy" id="3141448"/>
    <lineage>
        <taxon>Bacteria</taxon>
        <taxon>Pseudomonadati</taxon>
        <taxon>Pseudomonadota</taxon>
        <taxon>Magnetococcia</taxon>
        <taxon>Magnetococcales</taxon>
        <taxon>Candidatus Magnetaquicoccaceae</taxon>
        <taxon>Candidatus Magnetaquiglobus</taxon>
    </lineage>
</organism>
<dbReference type="SUPFAM" id="SSF53822">
    <property type="entry name" value="Periplasmic binding protein-like I"/>
    <property type="match status" value="1"/>
</dbReference>
<evidence type="ECO:0000313" key="4">
    <source>
        <dbReference type="EMBL" id="GAB0056626.1"/>
    </source>
</evidence>
<protein>
    <recommendedName>
        <fullName evidence="3">Leucine-binding protein domain-containing protein</fullName>
    </recommendedName>
</protein>
<dbReference type="RefSeq" id="WP_420904350.1">
    <property type="nucleotide sequence ID" value="NZ_BAAFGK010000004.1"/>
</dbReference>
<dbReference type="CDD" id="cd13603">
    <property type="entry name" value="PBP2_TRAP_Siap_TeaA_like"/>
    <property type="match status" value="1"/>
</dbReference>
<proteinExistence type="inferred from homology"/>
<evidence type="ECO:0000259" key="3">
    <source>
        <dbReference type="Pfam" id="PF13458"/>
    </source>
</evidence>
<comment type="caution">
    <text evidence="4">The sequence shown here is derived from an EMBL/GenBank/DDBJ whole genome shotgun (WGS) entry which is preliminary data.</text>
</comment>
<keyword evidence="2" id="KW-0732">Signal</keyword>
<accession>A0ABQ0C6W0</accession>
<sequence length="714" mass="79252">MSEKSFKRILIVLLVIALAMLGGRIAKSLGDPVETLVDSQTAHNREIALRLGIATSVGPVPRAAATRLAERLAALSQNGLKLTIHPSTEFGGDERMLKLVSRGELSMVLVTSDFLARRIEALRVFDLPFLFSSRDALHRALDGEFGRVLLDKARQLNLEGLAFWDGGCRHLLADRPLSSPEAFADLRVVESDNRVNRAFFARLGVRYVTPDDTSAQAWEQTLSGVESHSDRLASAHLTLSGHTYFGHLLAIGRDVQDLLTARQQEILLEAAREIAWWTRVEQRDREVEIMKRLRGMGMGIEELPAEARERFRAILSPVEHGFEEDIGADVMAKLAEWQMLHENEATRVGEILIGLDAQLSGESARAGLELSRGIRLAIESINDKGGVLGRRMRLVARDNHGLATRGLENLKFFAGLEDLVAVVGGQKSSVVAAEVDLVHDLELPMLLPWSAARHLTENGFKPNQVFRLSLNDRWTAPFLADSALRRGSRIALVLENSSWGVEFEKIVSRHLNARGVRPVVLQWVDNGQERFDTLISRLRETGAEVVILVDTPDESVPILMELRRHLPSVAVVSHWGLLGGDMTAMQRKAIGGMDLRFPQTGFPNEPNHRAGQAMLAAYRRHLGMDENEPVHVMVGFAHAYDLVGMLAEAVRGAGSVDRRMVRDALERLPVYDGVMKRLHPPFDEQRHDALDDQDYRLGRLTPEGVVVPAGSDEE</sequence>
<dbReference type="EMBL" id="BAAFGK010000004">
    <property type="protein sequence ID" value="GAB0056626.1"/>
    <property type="molecule type" value="Genomic_DNA"/>
</dbReference>
<dbReference type="PANTHER" id="PTHR30483">
    <property type="entry name" value="LEUCINE-SPECIFIC-BINDING PROTEIN"/>
    <property type="match status" value="1"/>
</dbReference>
<evidence type="ECO:0000313" key="5">
    <source>
        <dbReference type="Proteomes" id="UP001628193"/>
    </source>
</evidence>
<dbReference type="InterPro" id="IPR028081">
    <property type="entry name" value="Leu-bd"/>
</dbReference>
<dbReference type="PANTHER" id="PTHR30483:SF6">
    <property type="entry name" value="PERIPLASMIC BINDING PROTEIN OF ABC TRANSPORTER FOR NATURAL AMINO ACIDS"/>
    <property type="match status" value="1"/>
</dbReference>
<dbReference type="InterPro" id="IPR038404">
    <property type="entry name" value="TRAP_DctP_sf"/>
</dbReference>
<reference evidence="4 5" key="2">
    <citation type="submission" date="2024-09" db="EMBL/GenBank/DDBJ databases">
        <title>Draft genome sequence of Candidatus Magnetaquicoccaceae bacterium FCR-1.</title>
        <authorList>
            <person name="Shimoshige H."/>
            <person name="Shimamura S."/>
            <person name="Taoka A."/>
            <person name="Kobayashi H."/>
            <person name="Maekawa T."/>
        </authorList>
    </citation>
    <scope>NUCLEOTIDE SEQUENCE [LARGE SCALE GENOMIC DNA]</scope>
    <source>
        <strain evidence="4 5">FCR-1</strain>
    </source>
</reference>
<feature type="domain" description="Leucine-binding protein" evidence="3">
    <location>
        <begin position="351"/>
        <end position="677"/>
    </location>
</feature>